<comment type="caution">
    <text evidence="1">The sequence shown here is derived from an EMBL/GenBank/DDBJ whole genome shotgun (WGS) entry which is preliminary data.</text>
</comment>
<gene>
    <name evidence="1" type="ORF">MLD38_036438</name>
</gene>
<reference evidence="2" key="1">
    <citation type="journal article" date="2023" name="Front. Plant Sci.">
        <title>Chromosomal-level genome assembly of Melastoma candidum provides insights into trichome evolution.</title>
        <authorList>
            <person name="Zhong Y."/>
            <person name="Wu W."/>
            <person name="Sun C."/>
            <person name="Zou P."/>
            <person name="Liu Y."/>
            <person name="Dai S."/>
            <person name="Zhou R."/>
        </authorList>
    </citation>
    <scope>NUCLEOTIDE SEQUENCE [LARGE SCALE GENOMIC DNA]</scope>
</reference>
<sequence>MELFPVQPDLSLQISPPSIKPSSLPAWRSKSGITEEEDLAAADPNLGFWKRALKQVGYPARLHPEGAMTVPCRGFDNSPASTPVNPMGNIPRSDDLRHNLNYPNQNYTQRNYLHRHSPDLGSLRPIRGVPVYQTPCGSYPFSHLDPRALPNTMSGSKGTVGTNNSGHPNPRPQHLYHSHNMMRSRFLSRFPSKRSMRAPRMRWTTTLHARFVHAVELLGGHERATPKSVLELMDVKDLTLAHVKSHLQMYRTVKTTDRAAATSGNQDGYDNGSSGETSDDLAVLEIQNPRRQDNSSSSPCVQRGTRQGNNAQGNAYYSLWSNSSREARLNAKPKDTPEIASPVEVADPKPSRMPGLTSSKIPINLNLDISLGMSL</sequence>
<name>A0ACB9LJ28_9MYRT</name>
<keyword evidence="2" id="KW-1185">Reference proteome</keyword>
<accession>A0ACB9LJ28</accession>
<organism evidence="1 2">
    <name type="scientific">Melastoma candidum</name>
    <dbReference type="NCBI Taxonomy" id="119954"/>
    <lineage>
        <taxon>Eukaryota</taxon>
        <taxon>Viridiplantae</taxon>
        <taxon>Streptophyta</taxon>
        <taxon>Embryophyta</taxon>
        <taxon>Tracheophyta</taxon>
        <taxon>Spermatophyta</taxon>
        <taxon>Magnoliopsida</taxon>
        <taxon>eudicotyledons</taxon>
        <taxon>Gunneridae</taxon>
        <taxon>Pentapetalae</taxon>
        <taxon>rosids</taxon>
        <taxon>malvids</taxon>
        <taxon>Myrtales</taxon>
        <taxon>Melastomataceae</taxon>
        <taxon>Melastomatoideae</taxon>
        <taxon>Melastomateae</taxon>
        <taxon>Melastoma</taxon>
    </lineage>
</organism>
<dbReference type="Proteomes" id="UP001057402">
    <property type="component" value="Chromosome 11"/>
</dbReference>
<evidence type="ECO:0000313" key="2">
    <source>
        <dbReference type="Proteomes" id="UP001057402"/>
    </source>
</evidence>
<proteinExistence type="predicted"/>
<dbReference type="EMBL" id="CM042890">
    <property type="protein sequence ID" value="KAI4311552.1"/>
    <property type="molecule type" value="Genomic_DNA"/>
</dbReference>
<evidence type="ECO:0000313" key="1">
    <source>
        <dbReference type="EMBL" id="KAI4311552.1"/>
    </source>
</evidence>
<protein>
    <submittedName>
        <fullName evidence="1">Uncharacterized protein</fullName>
    </submittedName>
</protein>